<organism evidence="1 2">
    <name type="scientific">Arachnia propionica</name>
    <dbReference type="NCBI Taxonomy" id="1750"/>
    <lineage>
        <taxon>Bacteria</taxon>
        <taxon>Bacillati</taxon>
        <taxon>Actinomycetota</taxon>
        <taxon>Actinomycetes</taxon>
        <taxon>Propionibacteriales</taxon>
        <taxon>Propionibacteriaceae</taxon>
        <taxon>Arachnia</taxon>
    </lineage>
</organism>
<dbReference type="RefSeq" id="WP_014847603.1">
    <property type="nucleotide sequence ID" value="NZ_CP040007.1"/>
</dbReference>
<dbReference type="SUPFAM" id="SSF52540">
    <property type="entry name" value="P-loop containing nucleoside triphosphate hydrolases"/>
    <property type="match status" value="1"/>
</dbReference>
<proteinExistence type="predicted"/>
<gene>
    <name evidence="1" type="ORF">J5A53_02630</name>
</gene>
<evidence type="ECO:0000313" key="2">
    <source>
        <dbReference type="Proteomes" id="UP000677180"/>
    </source>
</evidence>
<evidence type="ECO:0000313" key="1">
    <source>
        <dbReference type="EMBL" id="QUC11615.1"/>
    </source>
</evidence>
<reference evidence="1" key="1">
    <citation type="submission" date="2021-03" db="EMBL/GenBank/DDBJ databases">
        <title>Human Oral Microbial Genomes.</title>
        <authorList>
            <person name="Johnston C.D."/>
            <person name="Chen T."/>
            <person name="Dewhirst F.E."/>
        </authorList>
    </citation>
    <scope>NUCLEOTIDE SEQUENCE</scope>
    <source>
        <strain evidence="1">F0714</strain>
    </source>
</reference>
<keyword evidence="1" id="KW-0547">Nucleotide-binding</keyword>
<dbReference type="GO" id="GO:0005524">
    <property type="term" value="F:ATP binding"/>
    <property type="evidence" value="ECO:0007669"/>
    <property type="project" value="UniProtKB-KW"/>
</dbReference>
<sequence length="433" mass="48633">MTFQPAQSLMEALQSLEFDEALNHGDPRFVDTQQARGSEQTRRRLARKLGWDPETDAFFPATTKHVLFFGHIGSGKTTELRQYLDRFTASGHYLPVEVNVLTLLDSNNLVYSEVLMAMAERLLQELKAKGIKVPDASLKPIQEWFASSTRVMEMFAEAGVGAEASVELGGGLPGLLRLISRVTSSFKTGASTKDAMRIEIRNRFTQLAGAFNALIRSAEKSLDGRRIVFLIDGTDKLRGKDTEDFFIYDAEQLLTIATLAIYTAPLQLKYDGRIGGKLDADLVLPMIKLYERTTTRCEAGWAAMREILLRRADETLFESDEVIRLLVEHSGGHPRELLHLLRLCCELAPGEVIDHATAQAAIGRLAADYRRWLTPEDYALLCEIDRTPEHGGNDERAQRLLHRLALMEYNDGSWRRSHPVIRTLEGYVRAAAQ</sequence>
<protein>
    <submittedName>
        <fullName evidence="1">ATP-binding protein</fullName>
    </submittedName>
</protein>
<dbReference type="EMBL" id="CP072385">
    <property type="protein sequence ID" value="QUC11615.1"/>
    <property type="molecule type" value="Genomic_DNA"/>
</dbReference>
<dbReference type="InterPro" id="IPR027417">
    <property type="entry name" value="P-loop_NTPase"/>
</dbReference>
<accession>A0AB37HXL2</accession>
<name>A0AB37HXL2_9ACTN</name>
<keyword evidence="1" id="KW-0067">ATP-binding</keyword>
<dbReference type="Proteomes" id="UP000677180">
    <property type="component" value="Chromosome"/>
</dbReference>
<dbReference type="AlphaFoldDB" id="A0AB37HXL2"/>
<dbReference type="Gene3D" id="3.40.50.300">
    <property type="entry name" value="P-loop containing nucleotide triphosphate hydrolases"/>
    <property type="match status" value="1"/>
</dbReference>